<organism evidence="1 2">
    <name type="scientific">Candidatus Segetimicrobium genomatis</name>
    <dbReference type="NCBI Taxonomy" id="2569760"/>
    <lineage>
        <taxon>Bacteria</taxon>
        <taxon>Bacillati</taxon>
        <taxon>Candidatus Sysuimicrobiota</taxon>
        <taxon>Candidatus Sysuimicrobiia</taxon>
        <taxon>Candidatus Sysuimicrobiales</taxon>
        <taxon>Candidatus Segetimicrobiaceae</taxon>
        <taxon>Candidatus Segetimicrobium</taxon>
    </lineage>
</organism>
<proteinExistence type="predicted"/>
<accession>A0A537JXX4</accession>
<gene>
    <name evidence="1" type="ORF">E6H00_13050</name>
</gene>
<evidence type="ECO:0000313" key="2">
    <source>
        <dbReference type="Proteomes" id="UP000318509"/>
    </source>
</evidence>
<reference evidence="1 2" key="1">
    <citation type="journal article" date="2019" name="Nat. Microbiol.">
        <title>Mediterranean grassland soil C-N compound turnover is dependent on rainfall and depth, and is mediated by genomically divergent microorganisms.</title>
        <authorList>
            <person name="Diamond S."/>
            <person name="Andeer P.F."/>
            <person name="Li Z."/>
            <person name="Crits-Christoph A."/>
            <person name="Burstein D."/>
            <person name="Anantharaman K."/>
            <person name="Lane K.R."/>
            <person name="Thomas B.C."/>
            <person name="Pan C."/>
            <person name="Northen T.R."/>
            <person name="Banfield J.F."/>
        </authorList>
    </citation>
    <scope>NUCLEOTIDE SEQUENCE [LARGE SCALE GENOMIC DNA]</scope>
    <source>
        <strain evidence="1">NP_3</strain>
    </source>
</reference>
<evidence type="ECO:0000313" key="1">
    <source>
        <dbReference type="EMBL" id="TMI88355.1"/>
    </source>
</evidence>
<dbReference type="EMBL" id="VBAK01000141">
    <property type="protein sequence ID" value="TMI88355.1"/>
    <property type="molecule type" value="Genomic_DNA"/>
</dbReference>
<sequence length="299" mass="31134">MTEPRQIVGSSKKPRRITAAAEAGAHALTYHGGRLIQNAEVTTIYFGPQWKSDLLKVQLDMFFDFVLTSSLIDQLAEYSSNGMTIGHGSHVASFVLETDPGPTVDNAQVQDLLGQLIAGGSVPAPNANSLYFVFLPSGTTVTLGQDASCQQFCGFHDVTPDGIVYAVDPYDDCAGCQFAPGDLLASTTVVASHELCEAITDPELDAWFDDANGEEIGDLCETAPPKVISAAGTLDAPVAVTYSVGVSPSSIVADGTTPVTLAVTLTPAGTPPPPPPPPSPGGQAWTVQKEWSNAKGACV</sequence>
<comment type="caution">
    <text evidence="1">The sequence shown here is derived from an EMBL/GenBank/DDBJ whole genome shotgun (WGS) entry which is preliminary data.</text>
</comment>
<dbReference type="Proteomes" id="UP000318509">
    <property type="component" value="Unassembled WGS sequence"/>
</dbReference>
<protein>
    <submittedName>
        <fullName evidence="1">Uncharacterized protein</fullName>
    </submittedName>
</protein>
<dbReference type="AlphaFoldDB" id="A0A537JXX4"/>
<name>A0A537JXX4_9BACT</name>